<dbReference type="Proteomes" id="UP001291653">
    <property type="component" value="Unassembled WGS sequence"/>
</dbReference>
<dbReference type="RefSeq" id="WP_323450064.1">
    <property type="nucleotide sequence ID" value="NZ_BSBI01000013.1"/>
</dbReference>
<evidence type="ECO:0000313" key="3">
    <source>
        <dbReference type="Proteomes" id="UP001291653"/>
    </source>
</evidence>
<gene>
    <name evidence="2" type="ORF">SYYSPA8_27280</name>
</gene>
<keyword evidence="3" id="KW-1185">Reference proteome</keyword>
<name>A0ABQ5P6G3_9ACTN</name>
<evidence type="ECO:0008006" key="4">
    <source>
        <dbReference type="Google" id="ProtNLM"/>
    </source>
</evidence>
<accession>A0ABQ5P6G3</accession>
<organism evidence="2 3">
    <name type="scientific">Streptomyces yaizuensis</name>
    <dbReference type="NCBI Taxonomy" id="2989713"/>
    <lineage>
        <taxon>Bacteria</taxon>
        <taxon>Bacillati</taxon>
        <taxon>Actinomycetota</taxon>
        <taxon>Actinomycetes</taxon>
        <taxon>Kitasatosporales</taxon>
        <taxon>Streptomycetaceae</taxon>
        <taxon>Streptomyces</taxon>
    </lineage>
</organism>
<sequence>MPDEVPEDEADSGKVTIQPARLWPVYNVDRAKAELIAMELLTQGLSQYRVRIMTKLSSKNVRRLAGIVAEDAKSPMAPRLAGRTPARITVRSPAGRPGTAPGHTHCREPHTEAQPEQMTFPLD</sequence>
<reference evidence="2 3" key="1">
    <citation type="submission" date="2022-10" db="EMBL/GenBank/DDBJ databases">
        <title>Draft genome sequence of Streptomyces sp. YSPA8.</title>
        <authorList>
            <person name="Moriuchi R."/>
            <person name="Dohra H."/>
            <person name="Yamamura H."/>
            <person name="Kodani S."/>
        </authorList>
    </citation>
    <scope>NUCLEOTIDE SEQUENCE [LARGE SCALE GENOMIC DNA]</scope>
    <source>
        <strain evidence="2 3">YSPA8</strain>
    </source>
</reference>
<dbReference type="EMBL" id="BSBI01000013">
    <property type="protein sequence ID" value="GLF98075.1"/>
    <property type="molecule type" value="Genomic_DNA"/>
</dbReference>
<comment type="caution">
    <text evidence="2">The sequence shown here is derived from an EMBL/GenBank/DDBJ whole genome shotgun (WGS) entry which is preliminary data.</text>
</comment>
<protein>
    <recommendedName>
        <fullName evidence="4">50S ribosomal protein L23</fullName>
    </recommendedName>
</protein>
<evidence type="ECO:0000313" key="2">
    <source>
        <dbReference type="EMBL" id="GLF98075.1"/>
    </source>
</evidence>
<feature type="region of interest" description="Disordered" evidence="1">
    <location>
        <begin position="89"/>
        <end position="123"/>
    </location>
</feature>
<proteinExistence type="predicted"/>
<evidence type="ECO:0000256" key="1">
    <source>
        <dbReference type="SAM" id="MobiDB-lite"/>
    </source>
</evidence>